<dbReference type="InterPro" id="IPR055412">
    <property type="entry name" value="UVB_sens_C"/>
</dbReference>
<dbReference type="EMBL" id="JALJOR010000015">
    <property type="protein sequence ID" value="KAK9805694.1"/>
    <property type="molecule type" value="Genomic_DNA"/>
</dbReference>
<evidence type="ECO:0000259" key="3">
    <source>
        <dbReference type="Pfam" id="PF24160"/>
    </source>
</evidence>
<feature type="domain" description="Protein root UVB sensitive/RUS" evidence="2">
    <location>
        <begin position="72"/>
        <end position="309"/>
    </location>
</feature>
<dbReference type="Pfam" id="PF24160">
    <property type="entry name" value="UVB_sens_C"/>
    <property type="match status" value="1"/>
</dbReference>
<dbReference type="Pfam" id="PF04884">
    <property type="entry name" value="UVB_sens_prot"/>
    <property type="match status" value="1"/>
</dbReference>
<evidence type="ECO:0000256" key="1">
    <source>
        <dbReference type="ARBA" id="ARBA00007558"/>
    </source>
</evidence>
<comment type="caution">
    <text evidence="4">The sequence shown here is derived from an EMBL/GenBank/DDBJ whole genome shotgun (WGS) entry which is preliminary data.</text>
</comment>
<gene>
    <name evidence="4" type="ORF">WJX72_012310</name>
</gene>
<name>A0AAW1PD21_9CHLO</name>
<sequence length="460" mass="49182">MGDSMGPEKLGTAAVDTAAAVKSCDSDTQLAAQSQTLVEVKGRKRRKYSLDGKTGSLSVEQAALTREHLAVDFVEGIKGFILPRGFPNSVSEDYLTYQLWAVPSHIAGWISVSLATSSLLKAVGIGTSAVGTAAATASIKWITKDGIGAAGRLLVGGRLGNVFDEDPKRWRMTAEVFATLGLALEIATAVFPGSFLVLAGAGNFSKALGKGLGRPCFRIIQTHFARQNNVGDISAKEEVWEVAAQLTGLGLSIAILKAIEATGNPSNVLWVWASVQSVHVALRYQALQSLQFPCINQKRACALVNAHVRGERLPGIAEANQAEPILRLPSQMRPSVKMGASIAEVFGDSPSPQELQPLLETLGPALQQQREQYLLLWREGRGLVLLRESAKPQDLLRAMWQAAWLDHCGIQTATSADVAASIEALQHQFPDFLMQAEAAGWNTQDVVIRSGSSRIAAGNL</sequence>
<dbReference type="AlphaFoldDB" id="A0AAW1PD21"/>
<dbReference type="Proteomes" id="UP001489004">
    <property type="component" value="Unassembled WGS sequence"/>
</dbReference>
<keyword evidence="5" id="KW-1185">Reference proteome</keyword>
<evidence type="ECO:0000259" key="2">
    <source>
        <dbReference type="Pfam" id="PF04884"/>
    </source>
</evidence>
<evidence type="ECO:0000313" key="4">
    <source>
        <dbReference type="EMBL" id="KAK9805694.1"/>
    </source>
</evidence>
<evidence type="ECO:0000313" key="5">
    <source>
        <dbReference type="Proteomes" id="UP001489004"/>
    </source>
</evidence>
<organism evidence="4 5">
    <name type="scientific">[Myrmecia] bisecta</name>
    <dbReference type="NCBI Taxonomy" id="41462"/>
    <lineage>
        <taxon>Eukaryota</taxon>
        <taxon>Viridiplantae</taxon>
        <taxon>Chlorophyta</taxon>
        <taxon>core chlorophytes</taxon>
        <taxon>Trebouxiophyceae</taxon>
        <taxon>Trebouxiales</taxon>
        <taxon>Trebouxiaceae</taxon>
        <taxon>Myrmecia</taxon>
    </lineage>
</organism>
<accession>A0AAW1PD21</accession>
<dbReference type="InterPro" id="IPR006968">
    <property type="entry name" value="RUS_fam"/>
</dbReference>
<comment type="similarity">
    <text evidence="1">Belongs to the RUS1 family.</text>
</comment>
<dbReference type="PANTHER" id="PTHR12770">
    <property type="entry name" value="RUS1 FAMILY PROTEIN C16ORF58"/>
    <property type="match status" value="1"/>
</dbReference>
<protein>
    <submittedName>
        <fullName evidence="4">Uncharacterized protein</fullName>
    </submittedName>
</protein>
<dbReference type="InterPro" id="IPR054549">
    <property type="entry name" value="UVB_sens_RUS_dom"/>
</dbReference>
<reference evidence="4 5" key="1">
    <citation type="journal article" date="2024" name="Nat. Commun.">
        <title>Phylogenomics reveals the evolutionary origins of lichenization in chlorophyte algae.</title>
        <authorList>
            <person name="Puginier C."/>
            <person name="Libourel C."/>
            <person name="Otte J."/>
            <person name="Skaloud P."/>
            <person name="Haon M."/>
            <person name="Grisel S."/>
            <person name="Petersen M."/>
            <person name="Berrin J.G."/>
            <person name="Delaux P.M."/>
            <person name="Dal Grande F."/>
            <person name="Keller J."/>
        </authorList>
    </citation>
    <scope>NUCLEOTIDE SEQUENCE [LARGE SCALE GENOMIC DNA]</scope>
    <source>
        <strain evidence="4 5">SAG 2043</strain>
    </source>
</reference>
<dbReference type="PANTHER" id="PTHR12770:SF27">
    <property type="entry name" value="PROTEIN ROOT UVB SENSITIVE 5"/>
    <property type="match status" value="1"/>
</dbReference>
<feature type="domain" description="Root UVB sensitive protein C-terminal" evidence="3">
    <location>
        <begin position="315"/>
        <end position="446"/>
    </location>
</feature>
<proteinExistence type="inferred from homology"/>